<dbReference type="InterPro" id="IPR003439">
    <property type="entry name" value="ABC_transporter-like_ATP-bd"/>
</dbReference>
<evidence type="ECO:0000256" key="10">
    <source>
        <dbReference type="ARBA" id="ARBA00077139"/>
    </source>
</evidence>
<dbReference type="Pfam" id="PF00005">
    <property type="entry name" value="ABC_tran"/>
    <property type="match status" value="1"/>
</dbReference>
<feature type="domain" description="ABC transporter" evidence="12">
    <location>
        <begin position="13"/>
        <end position="258"/>
    </location>
</feature>
<reference evidence="13 14" key="1">
    <citation type="submission" date="2018-06" db="EMBL/GenBank/DDBJ databases">
        <title>Natronomonas sp. F16-60 a new haloarchaeon isolated from a solar saltern of Isla Cristina, Huelva, Spain.</title>
        <authorList>
            <person name="Duran-Viseras A."/>
            <person name="Sanchez-Porro C."/>
            <person name="Ventosa A."/>
        </authorList>
    </citation>
    <scope>NUCLEOTIDE SEQUENCE [LARGE SCALE GENOMIC DNA]</scope>
    <source>
        <strain evidence="13 14">F16-60</strain>
    </source>
</reference>
<evidence type="ECO:0000256" key="11">
    <source>
        <dbReference type="SAM" id="MobiDB-lite"/>
    </source>
</evidence>
<comment type="function">
    <text evidence="6">Required for corrinoid utilization. Probably part of the ABC transporter complex BtuCDF involved in cobalamin (vitamin B12) import. Probably responsible for energy coupling to the transport system.</text>
</comment>
<comment type="subunit">
    <text evidence="7">The complex is composed of two ATP-binding proteins (BtuD), two transmembrane proteins (BtuC) and a solute-binding protein (BtuF).</text>
</comment>
<evidence type="ECO:0000256" key="8">
    <source>
        <dbReference type="ARBA" id="ARBA00066387"/>
    </source>
</evidence>
<evidence type="ECO:0000256" key="6">
    <source>
        <dbReference type="ARBA" id="ARBA00058960"/>
    </source>
</evidence>
<dbReference type="CDD" id="cd03214">
    <property type="entry name" value="ABC_Iron-Siderophores_B12_Hemin"/>
    <property type="match status" value="1"/>
</dbReference>
<evidence type="ECO:0000256" key="5">
    <source>
        <dbReference type="ARBA" id="ARBA00050590"/>
    </source>
</evidence>
<proteinExistence type="predicted"/>
<dbReference type="PROSITE" id="PS50893">
    <property type="entry name" value="ABC_TRANSPORTER_2"/>
    <property type="match status" value="1"/>
</dbReference>
<gene>
    <name evidence="13" type="ORF">DP107_05015</name>
</gene>
<accession>A0A554NCW0</accession>
<evidence type="ECO:0000256" key="3">
    <source>
        <dbReference type="ARBA" id="ARBA00022840"/>
    </source>
</evidence>
<dbReference type="PANTHER" id="PTHR42794">
    <property type="entry name" value="HEMIN IMPORT ATP-BINDING PROTEIN HMUV"/>
    <property type="match status" value="1"/>
</dbReference>
<comment type="catalytic activity">
    <reaction evidence="5">
        <text>an R-cob(III)alamin(out) + ATP + H2O = an R-cob(III)alamin(in) + ADP + phosphate + H(+)</text>
        <dbReference type="Rhea" id="RHEA:17873"/>
        <dbReference type="ChEBI" id="CHEBI:15377"/>
        <dbReference type="ChEBI" id="CHEBI:15378"/>
        <dbReference type="ChEBI" id="CHEBI:30616"/>
        <dbReference type="ChEBI" id="CHEBI:43474"/>
        <dbReference type="ChEBI" id="CHEBI:140785"/>
        <dbReference type="ChEBI" id="CHEBI:456216"/>
        <dbReference type="EC" id="7.6.2.8"/>
    </reaction>
</comment>
<dbReference type="SMART" id="SM00382">
    <property type="entry name" value="AAA"/>
    <property type="match status" value="1"/>
</dbReference>
<dbReference type="SUPFAM" id="SSF52540">
    <property type="entry name" value="P-loop containing nucleoside triphosphate hydrolases"/>
    <property type="match status" value="1"/>
</dbReference>
<dbReference type="FunFam" id="3.40.50.300:FF:000134">
    <property type="entry name" value="Iron-enterobactin ABC transporter ATP-binding protein"/>
    <property type="match status" value="1"/>
</dbReference>
<evidence type="ECO:0000313" key="14">
    <source>
        <dbReference type="Proteomes" id="UP000319894"/>
    </source>
</evidence>
<dbReference type="InterPro" id="IPR017871">
    <property type="entry name" value="ABC_transporter-like_CS"/>
</dbReference>
<keyword evidence="2" id="KW-0547">Nucleotide-binding</keyword>
<evidence type="ECO:0000256" key="2">
    <source>
        <dbReference type="ARBA" id="ARBA00022741"/>
    </source>
</evidence>
<organism evidence="13 14">
    <name type="scientific">Haloglomus irregulare</name>
    <dbReference type="NCBI Taxonomy" id="2234134"/>
    <lineage>
        <taxon>Archaea</taxon>
        <taxon>Methanobacteriati</taxon>
        <taxon>Methanobacteriota</taxon>
        <taxon>Stenosarchaea group</taxon>
        <taxon>Halobacteria</taxon>
        <taxon>Halobacteriales</taxon>
        <taxon>Natronomonadaceae</taxon>
        <taxon>Haloglomus</taxon>
    </lineage>
</organism>
<keyword evidence="3" id="KW-0067">ATP-binding</keyword>
<dbReference type="GO" id="GO:0005524">
    <property type="term" value="F:ATP binding"/>
    <property type="evidence" value="ECO:0007669"/>
    <property type="project" value="UniProtKB-KW"/>
</dbReference>
<evidence type="ECO:0000256" key="7">
    <source>
        <dbReference type="ARBA" id="ARBA00064420"/>
    </source>
</evidence>
<protein>
    <recommendedName>
        <fullName evidence="9">Cobalamin import ATP-binding protein BtuD</fullName>
        <ecNumber evidence="8">7.6.2.8</ecNumber>
    </recommendedName>
    <alternativeName>
        <fullName evidence="10">Vitamin B12-transporting ATPase</fullName>
    </alternativeName>
</protein>
<keyword evidence="4" id="KW-1278">Translocase</keyword>
<dbReference type="RefSeq" id="WP_144261054.1">
    <property type="nucleotide sequence ID" value="NZ_QMDX01000002.1"/>
</dbReference>
<dbReference type="PROSITE" id="PS00211">
    <property type="entry name" value="ABC_TRANSPORTER_1"/>
    <property type="match status" value="1"/>
</dbReference>
<feature type="region of interest" description="Disordered" evidence="11">
    <location>
        <begin position="273"/>
        <end position="299"/>
    </location>
</feature>
<dbReference type="GO" id="GO:0015420">
    <property type="term" value="F:ABC-type vitamin B12 transporter activity"/>
    <property type="evidence" value="ECO:0007669"/>
    <property type="project" value="UniProtKB-EC"/>
</dbReference>
<evidence type="ECO:0000313" key="13">
    <source>
        <dbReference type="EMBL" id="TSD15214.1"/>
    </source>
</evidence>
<sequence>MTGAHDGADPPALELDDVTVSYGGRTVLDGVSLSVRRGEFLALVGPNGAGKTTLLRAVNGLVTPESGTVHTDGADATSLSARGRARRVATVPQETNVGFDFPVRDLVAMGRTAHRSRLSRESEADRAAVTRALDRTGTAAFADRTVGSLSGGERQRVVLARALAQAAPLLLLDEPTASLDINHQVRVLGLVRDLVTTATERDGTDRPARTAVAAIHDLDLAARFCDRVALLADGDIRAVGPPHEVLQGDRLAAAYGVETVVTEDAVTGAPRVTALGERTPAAAGDRRDAVRSQPEADDD</sequence>
<dbReference type="OrthoDB" id="24644at2157"/>
<comment type="caution">
    <text evidence="13">The sequence shown here is derived from an EMBL/GenBank/DDBJ whole genome shotgun (WGS) entry which is preliminary data.</text>
</comment>
<keyword evidence="1" id="KW-0813">Transport</keyword>
<evidence type="ECO:0000256" key="4">
    <source>
        <dbReference type="ARBA" id="ARBA00022967"/>
    </source>
</evidence>
<dbReference type="PANTHER" id="PTHR42794:SF1">
    <property type="entry name" value="HEMIN IMPORT ATP-BINDING PROTEIN HMUV"/>
    <property type="match status" value="1"/>
</dbReference>
<dbReference type="InterPro" id="IPR003593">
    <property type="entry name" value="AAA+_ATPase"/>
</dbReference>
<dbReference type="FunCoup" id="A0A554NCW0">
    <property type="interactions" value="17"/>
</dbReference>
<dbReference type="InParanoid" id="A0A554NCW0"/>
<dbReference type="Proteomes" id="UP000319894">
    <property type="component" value="Unassembled WGS sequence"/>
</dbReference>
<evidence type="ECO:0000256" key="9">
    <source>
        <dbReference type="ARBA" id="ARBA00073649"/>
    </source>
</evidence>
<dbReference type="Gene3D" id="3.40.50.300">
    <property type="entry name" value="P-loop containing nucleotide triphosphate hydrolases"/>
    <property type="match status" value="1"/>
</dbReference>
<dbReference type="EC" id="7.6.2.8" evidence="8"/>
<keyword evidence="14" id="KW-1185">Reference proteome</keyword>
<evidence type="ECO:0000256" key="1">
    <source>
        <dbReference type="ARBA" id="ARBA00022448"/>
    </source>
</evidence>
<dbReference type="InterPro" id="IPR027417">
    <property type="entry name" value="P-loop_NTPase"/>
</dbReference>
<dbReference type="EMBL" id="QMDX01000002">
    <property type="protein sequence ID" value="TSD15214.1"/>
    <property type="molecule type" value="Genomic_DNA"/>
</dbReference>
<dbReference type="GO" id="GO:0016887">
    <property type="term" value="F:ATP hydrolysis activity"/>
    <property type="evidence" value="ECO:0007669"/>
    <property type="project" value="InterPro"/>
</dbReference>
<evidence type="ECO:0000259" key="12">
    <source>
        <dbReference type="PROSITE" id="PS50893"/>
    </source>
</evidence>
<name>A0A554NCW0_9EURY</name>
<dbReference type="AlphaFoldDB" id="A0A554NCW0"/>